<keyword evidence="1" id="KW-0472">Membrane</keyword>
<accession>A0ABD2XZY7</accession>
<dbReference type="Proteomes" id="UP001630127">
    <property type="component" value="Unassembled WGS sequence"/>
</dbReference>
<reference evidence="2 3" key="1">
    <citation type="submission" date="2024-11" db="EMBL/GenBank/DDBJ databases">
        <title>A near-complete genome assembly of Cinchona calisaya.</title>
        <authorList>
            <person name="Lian D.C."/>
            <person name="Zhao X.W."/>
            <person name="Wei L."/>
        </authorList>
    </citation>
    <scope>NUCLEOTIDE SEQUENCE [LARGE SCALE GENOMIC DNA]</scope>
    <source>
        <tissue evidence="2">Nenye</tissue>
    </source>
</reference>
<feature type="transmembrane region" description="Helical" evidence="1">
    <location>
        <begin position="20"/>
        <end position="40"/>
    </location>
</feature>
<evidence type="ECO:0000313" key="3">
    <source>
        <dbReference type="Proteomes" id="UP001630127"/>
    </source>
</evidence>
<evidence type="ECO:0000256" key="1">
    <source>
        <dbReference type="SAM" id="Phobius"/>
    </source>
</evidence>
<feature type="non-terminal residue" evidence="2">
    <location>
        <position position="1"/>
    </location>
</feature>
<organism evidence="2 3">
    <name type="scientific">Cinchona calisaya</name>
    <dbReference type="NCBI Taxonomy" id="153742"/>
    <lineage>
        <taxon>Eukaryota</taxon>
        <taxon>Viridiplantae</taxon>
        <taxon>Streptophyta</taxon>
        <taxon>Embryophyta</taxon>
        <taxon>Tracheophyta</taxon>
        <taxon>Spermatophyta</taxon>
        <taxon>Magnoliopsida</taxon>
        <taxon>eudicotyledons</taxon>
        <taxon>Gunneridae</taxon>
        <taxon>Pentapetalae</taxon>
        <taxon>asterids</taxon>
        <taxon>lamiids</taxon>
        <taxon>Gentianales</taxon>
        <taxon>Rubiaceae</taxon>
        <taxon>Cinchonoideae</taxon>
        <taxon>Cinchoneae</taxon>
        <taxon>Cinchona</taxon>
    </lineage>
</organism>
<proteinExistence type="predicted"/>
<name>A0ABD2XZY7_9GENT</name>
<keyword evidence="1" id="KW-1133">Transmembrane helix</keyword>
<keyword evidence="3" id="KW-1185">Reference proteome</keyword>
<keyword evidence="1" id="KW-0812">Transmembrane</keyword>
<dbReference type="EMBL" id="JBJUIK010000017">
    <property type="protein sequence ID" value="KAL3499060.1"/>
    <property type="molecule type" value="Genomic_DNA"/>
</dbReference>
<comment type="caution">
    <text evidence="2">The sequence shown here is derived from an EMBL/GenBank/DDBJ whole genome shotgun (WGS) entry which is preliminary data.</text>
</comment>
<evidence type="ECO:0000313" key="2">
    <source>
        <dbReference type="EMBL" id="KAL3499060.1"/>
    </source>
</evidence>
<sequence>IMERKTGEIQNSSTIYGTLLNYNIMIFWSIDAIYDTLLAFNFMKLRVERNYSGFLSAKYCIECSGRLVFPNVIQRTRNGRWKDALLRKRNNDGARIND</sequence>
<protein>
    <submittedName>
        <fullName evidence="2">Uncharacterized protein</fullName>
    </submittedName>
</protein>
<dbReference type="AlphaFoldDB" id="A0ABD2XZY7"/>
<gene>
    <name evidence="2" type="ORF">ACH5RR_041792</name>
</gene>